<sequence length="232" mass="23617">MLARALIVLLSVLNLGAAAWWIAHDPPPPPAAPQLPPGVTRLQLVSEHAAARGPAPVASTASNEATPAAPPASVATVANAAPQCFSFGPFASGADAAATRLKPLVRSVRVRAQAPAAPNGWRVYLPPLPSLEQAQAIATRIGAAGFSDLLVVREGAEANSIALGLYRSEEAAKKRADALNAAGFAAQAEAVGGPAVAPAWLDVVADAAFDPRRAQGLIAAAQFRKADCPAQR</sequence>
<comment type="caution">
    <text evidence="2">The sequence shown here is derived from an EMBL/GenBank/DDBJ whole genome shotgun (WGS) entry which is preliminary data.</text>
</comment>
<name>A0ABW0SQN9_9GAMM</name>
<dbReference type="RefSeq" id="WP_386756031.1">
    <property type="nucleotide sequence ID" value="NZ_JBHSNM010000008.1"/>
</dbReference>
<gene>
    <name evidence="2" type="ORF">ACFPN1_15185</name>
</gene>
<dbReference type="Pfam" id="PF05036">
    <property type="entry name" value="SPOR"/>
    <property type="match status" value="1"/>
</dbReference>
<dbReference type="InterPro" id="IPR007730">
    <property type="entry name" value="SPOR-like_dom"/>
</dbReference>
<evidence type="ECO:0000313" key="3">
    <source>
        <dbReference type="Proteomes" id="UP001596036"/>
    </source>
</evidence>
<evidence type="ECO:0000313" key="2">
    <source>
        <dbReference type="EMBL" id="MFC5571405.1"/>
    </source>
</evidence>
<protein>
    <submittedName>
        <fullName evidence="2">SPOR domain-containing protein</fullName>
    </submittedName>
</protein>
<dbReference type="EMBL" id="JBHSNM010000008">
    <property type="protein sequence ID" value="MFC5571405.1"/>
    <property type="molecule type" value="Genomic_DNA"/>
</dbReference>
<evidence type="ECO:0000259" key="1">
    <source>
        <dbReference type="Pfam" id="PF05036"/>
    </source>
</evidence>
<accession>A0ABW0SQN9</accession>
<organism evidence="2 3">
    <name type="scientific">Lysobacter yangpyeongensis</name>
    <dbReference type="NCBI Taxonomy" id="346182"/>
    <lineage>
        <taxon>Bacteria</taxon>
        <taxon>Pseudomonadati</taxon>
        <taxon>Pseudomonadota</taxon>
        <taxon>Gammaproteobacteria</taxon>
        <taxon>Lysobacterales</taxon>
        <taxon>Lysobacteraceae</taxon>
        <taxon>Lysobacter</taxon>
    </lineage>
</organism>
<dbReference type="Proteomes" id="UP001596036">
    <property type="component" value="Unassembled WGS sequence"/>
</dbReference>
<reference evidence="3" key="1">
    <citation type="journal article" date="2019" name="Int. J. Syst. Evol. Microbiol.">
        <title>The Global Catalogue of Microorganisms (GCM) 10K type strain sequencing project: providing services to taxonomists for standard genome sequencing and annotation.</title>
        <authorList>
            <consortium name="The Broad Institute Genomics Platform"/>
            <consortium name="The Broad Institute Genome Sequencing Center for Infectious Disease"/>
            <person name="Wu L."/>
            <person name="Ma J."/>
        </authorList>
    </citation>
    <scope>NUCLEOTIDE SEQUENCE [LARGE SCALE GENOMIC DNA]</scope>
    <source>
        <strain evidence="3">KACC 11407</strain>
    </source>
</reference>
<feature type="domain" description="SPOR" evidence="1">
    <location>
        <begin position="117"/>
        <end position="186"/>
    </location>
</feature>
<keyword evidence="3" id="KW-1185">Reference proteome</keyword>
<proteinExistence type="predicted"/>